<dbReference type="Proteomes" id="UP000269396">
    <property type="component" value="Unassembled WGS sequence"/>
</dbReference>
<organism evidence="3 4">
    <name type="scientific">Schistosoma mattheei</name>
    <dbReference type="NCBI Taxonomy" id="31246"/>
    <lineage>
        <taxon>Eukaryota</taxon>
        <taxon>Metazoa</taxon>
        <taxon>Spiralia</taxon>
        <taxon>Lophotrochozoa</taxon>
        <taxon>Platyhelminthes</taxon>
        <taxon>Trematoda</taxon>
        <taxon>Digenea</taxon>
        <taxon>Strigeidida</taxon>
        <taxon>Schistosomatoidea</taxon>
        <taxon>Schistosomatidae</taxon>
        <taxon>Schistosoma</taxon>
    </lineage>
</organism>
<dbReference type="SUPFAM" id="SSF52540">
    <property type="entry name" value="P-loop containing nucleoside triphosphate hydrolases"/>
    <property type="match status" value="1"/>
</dbReference>
<evidence type="ECO:0000313" key="4">
    <source>
        <dbReference type="Proteomes" id="UP000269396"/>
    </source>
</evidence>
<name>A0A183NNP3_9TREM</name>
<dbReference type="GO" id="GO:0005524">
    <property type="term" value="F:ATP binding"/>
    <property type="evidence" value="ECO:0007669"/>
    <property type="project" value="InterPro"/>
</dbReference>
<dbReference type="GO" id="GO:0000785">
    <property type="term" value="C:chromatin"/>
    <property type="evidence" value="ECO:0007669"/>
    <property type="project" value="TreeGrafter"/>
</dbReference>
<dbReference type="GO" id="GO:0005634">
    <property type="term" value="C:nucleus"/>
    <property type="evidence" value="ECO:0007669"/>
    <property type="project" value="UniProtKB-SubCell"/>
</dbReference>
<dbReference type="STRING" id="31246.A0A183NNP3"/>
<dbReference type="InterPro" id="IPR038718">
    <property type="entry name" value="SNF2-like_sf"/>
</dbReference>
<dbReference type="PANTHER" id="PTHR45623">
    <property type="entry name" value="CHROMODOMAIN-HELICASE-DNA-BINDING PROTEIN 3-RELATED-RELATED"/>
    <property type="match status" value="1"/>
</dbReference>
<dbReference type="InterPro" id="IPR027417">
    <property type="entry name" value="P-loop_NTPase"/>
</dbReference>
<dbReference type="GO" id="GO:0016887">
    <property type="term" value="F:ATP hydrolysis activity"/>
    <property type="evidence" value="ECO:0007669"/>
    <property type="project" value="TreeGrafter"/>
</dbReference>
<sequence>MPKADRIKHLHDLLKHHLLRRLKCDVIQDLPKKTEIIVPVDMTLLQRRLYKYILTNNYEELRCGNLTNSIMHLQKVCNHPYLMQVGDAIAPRLNSNDETNGPYEPRALVQVSSKLVVLMELLRGLFVDDHRVLIFSRFTMMLDLLEEVLTNAR</sequence>
<comment type="subcellular location">
    <subcellularLocation>
        <location evidence="1">Nucleus</location>
    </subcellularLocation>
</comment>
<dbReference type="GO" id="GO:0003682">
    <property type="term" value="F:chromatin binding"/>
    <property type="evidence" value="ECO:0007669"/>
    <property type="project" value="TreeGrafter"/>
</dbReference>
<dbReference type="Gene3D" id="3.40.50.10810">
    <property type="entry name" value="Tandem AAA-ATPase domain"/>
    <property type="match status" value="1"/>
</dbReference>
<evidence type="ECO:0000256" key="2">
    <source>
        <dbReference type="ARBA" id="ARBA00023242"/>
    </source>
</evidence>
<evidence type="ECO:0000256" key="1">
    <source>
        <dbReference type="ARBA" id="ARBA00004123"/>
    </source>
</evidence>
<dbReference type="PANTHER" id="PTHR45623:SF17">
    <property type="entry name" value="CHROMODOMAIN-HELICASE-DNA-BINDING PROTEIN 3-RELATED"/>
    <property type="match status" value="1"/>
</dbReference>
<gene>
    <name evidence="3" type="ORF">SMTD_LOCUS3729</name>
</gene>
<accession>A0A183NNP3</accession>
<keyword evidence="4" id="KW-1185">Reference proteome</keyword>
<dbReference type="GO" id="GO:0003677">
    <property type="term" value="F:DNA binding"/>
    <property type="evidence" value="ECO:0007669"/>
    <property type="project" value="TreeGrafter"/>
</dbReference>
<dbReference type="EMBL" id="UZAL01007648">
    <property type="protein sequence ID" value="VDO98595.1"/>
    <property type="molecule type" value="Genomic_DNA"/>
</dbReference>
<reference evidence="3" key="1">
    <citation type="submission" date="2018-11" db="EMBL/GenBank/DDBJ databases">
        <authorList>
            <consortium name="Pathogen Informatics"/>
        </authorList>
    </citation>
    <scope>NUCLEOTIDE SEQUENCE [LARGE SCALE GENOMIC DNA]</scope>
    <source>
        <strain evidence="3">Denwood</strain>
    </source>
</reference>
<dbReference type="Gene3D" id="3.40.50.300">
    <property type="entry name" value="P-loop containing nucleotide triphosphate hydrolases"/>
    <property type="match status" value="1"/>
</dbReference>
<protein>
    <submittedName>
        <fullName evidence="3">Uncharacterized protein</fullName>
    </submittedName>
</protein>
<dbReference type="Pfam" id="PF00176">
    <property type="entry name" value="SNF2-rel_dom"/>
    <property type="match status" value="1"/>
</dbReference>
<proteinExistence type="predicted"/>
<dbReference type="GO" id="GO:0140658">
    <property type="term" value="F:ATP-dependent chromatin remodeler activity"/>
    <property type="evidence" value="ECO:0007669"/>
    <property type="project" value="TreeGrafter"/>
</dbReference>
<keyword evidence="2" id="KW-0539">Nucleus</keyword>
<dbReference type="GO" id="GO:0042393">
    <property type="term" value="F:histone binding"/>
    <property type="evidence" value="ECO:0007669"/>
    <property type="project" value="TreeGrafter"/>
</dbReference>
<dbReference type="AlphaFoldDB" id="A0A183NNP3"/>
<dbReference type="InterPro" id="IPR000330">
    <property type="entry name" value="SNF2_N"/>
</dbReference>
<evidence type="ECO:0000313" key="3">
    <source>
        <dbReference type="EMBL" id="VDO98595.1"/>
    </source>
</evidence>